<proteinExistence type="predicted"/>
<reference evidence="2" key="1">
    <citation type="journal article" date="2019" name="Int. J. Syst. Evol. Microbiol.">
        <title>The Global Catalogue of Microorganisms (GCM) 10K type strain sequencing project: providing services to taxonomists for standard genome sequencing and annotation.</title>
        <authorList>
            <consortium name="The Broad Institute Genomics Platform"/>
            <consortium name="The Broad Institute Genome Sequencing Center for Infectious Disease"/>
            <person name="Wu L."/>
            <person name="Ma J."/>
        </authorList>
    </citation>
    <scope>NUCLEOTIDE SEQUENCE [LARGE SCALE GENOMIC DNA]</scope>
    <source>
        <strain evidence="2">CGMCC 1.15043</strain>
    </source>
</reference>
<gene>
    <name evidence="1" type="ORF">GCM10008018_46330</name>
</gene>
<evidence type="ECO:0000313" key="2">
    <source>
        <dbReference type="Proteomes" id="UP000615455"/>
    </source>
</evidence>
<dbReference type="EMBL" id="BMHE01000028">
    <property type="protein sequence ID" value="GFZ94696.1"/>
    <property type="molecule type" value="Genomic_DNA"/>
</dbReference>
<comment type="caution">
    <text evidence="1">The sequence shown here is derived from an EMBL/GenBank/DDBJ whole genome shotgun (WGS) entry which is preliminary data.</text>
</comment>
<protein>
    <submittedName>
        <fullName evidence="1">Uncharacterized protein</fullName>
    </submittedName>
</protein>
<dbReference type="Proteomes" id="UP000615455">
    <property type="component" value="Unassembled WGS sequence"/>
</dbReference>
<evidence type="ECO:0000313" key="1">
    <source>
        <dbReference type="EMBL" id="GFZ94696.1"/>
    </source>
</evidence>
<accession>A0ABQ1EZP7</accession>
<sequence length="59" mass="7227">MERPYSHLKLNRNEEEGQRLKFLIREIRSILDSKVRRPILQKMKSNQSQTWPRAWDCSE</sequence>
<organism evidence="1 2">
    <name type="scientific">Paenibacillus marchantiophytorum</name>
    <dbReference type="NCBI Taxonomy" id="1619310"/>
    <lineage>
        <taxon>Bacteria</taxon>
        <taxon>Bacillati</taxon>
        <taxon>Bacillota</taxon>
        <taxon>Bacilli</taxon>
        <taxon>Bacillales</taxon>
        <taxon>Paenibacillaceae</taxon>
        <taxon>Paenibacillus</taxon>
    </lineage>
</organism>
<name>A0ABQ1EZP7_9BACL</name>
<keyword evidence="2" id="KW-1185">Reference proteome</keyword>